<evidence type="ECO:0000256" key="11">
    <source>
        <dbReference type="ARBA" id="ARBA00048781"/>
    </source>
</evidence>
<dbReference type="GO" id="GO:0006772">
    <property type="term" value="P:thiamine metabolic process"/>
    <property type="evidence" value="ECO:0007669"/>
    <property type="project" value="TreeGrafter"/>
</dbReference>
<evidence type="ECO:0000259" key="12">
    <source>
        <dbReference type="Pfam" id="PF01931"/>
    </source>
</evidence>
<dbReference type="AlphaFoldDB" id="A0A8J5XEG8"/>
<sequence length="181" mass="18687">MPVVVVGSTNACKVSAVVETLRASFPRFADASADGFKASSGVAEQPRSMDETLRGARNRARGAFASRDAVDLAFGIESGVFELDGVMFDICAAVAYDGVRESVGWSSAFELPPAVAAHVHDGMDLTQASNAAGVSGDAKLGEGQGLIGVLSEGRVDRLAYTKQAIAVAMIGVGNPLYPPRP</sequence>
<evidence type="ECO:0000256" key="5">
    <source>
        <dbReference type="ARBA" id="ARBA00022801"/>
    </source>
</evidence>
<comment type="catalytic activity">
    <reaction evidence="11">
        <text>XTP + H2O = XDP + phosphate + H(+)</text>
        <dbReference type="Rhea" id="RHEA:28406"/>
        <dbReference type="ChEBI" id="CHEBI:15377"/>
        <dbReference type="ChEBI" id="CHEBI:15378"/>
        <dbReference type="ChEBI" id="CHEBI:43474"/>
        <dbReference type="ChEBI" id="CHEBI:59884"/>
        <dbReference type="ChEBI" id="CHEBI:61314"/>
        <dbReference type="EC" id="3.6.1.73"/>
    </reaction>
</comment>
<dbReference type="GO" id="GO:0103023">
    <property type="term" value="F:ITPase activity"/>
    <property type="evidence" value="ECO:0007669"/>
    <property type="project" value="UniProtKB-EC"/>
</dbReference>
<comment type="catalytic activity">
    <reaction evidence="10">
        <text>ITP + H2O = IDP + phosphate + H(+)</text>
        <dbReference type="Rhea" id="RHEA:28330"/>
        <dbReference type="ChEBI" id="CHEBI:15377"/>
        <dbReference type="ChEBI" id="CHEBI:15378"/>
        <dbReference type="ChEBI" id="CHEBI:43474"/>
        <dbReference type="ChEBI" id="CHEBI:58280"/>
        <dbReference type="ChEBI" id="CHEBI:61402"/>
        <dbReference type="EC" id="3.6.1.73"/>
    </reaction>
</comment>
<proteinExistence type="predicted"/>
<dbReference type="PANTHER" id="PTHR34699">
    <property type="match status" value="1"/>
</dbReference>
<keyword evidence="4" id="KW-0547">Nucleotide-binding</keyword>
<dbReference type="InterPro" id="IPR029001">
    <property type="entry name" value="ITPase-like_fam"/>
</dbReference>
<dbReference type="EMBL" id="JAGTXO010000006">
    <property type="protein sequence ID" value="KAG8467261.1"/>
    <property type="molecule type" value="Genomic_DNA"/>
</dbReference>
<feature type="domain" description="Non-canonical purine NTP phosphatase/PRRC1" evidence="12">
    <location>
        <begin position="7"/>
        <end position="171"/>
    </location>
</feature>
<keyword evidence="5" id="KW-0378">Hydrolase</keyword>
<comment type="cofactor">
    <cofactor evidence="1">
        <name>Mn(2+)</name>
        <dbReference type="ChEBI" id="CHEBI:29035"/>
    </cofactor>
</comment>
<evidence type="ECO:0000256" key="8">
    <source>
        <dbReference type="ARBA" id="ARBA00023211"/>
    </source>
</evidence>
<name>A0A8J5XEG8_DIALT</name>
<keyword evidence="3" id="KW-0479">Metal-binding</keyword>
<evidence type="ECO:0000256" key="3">
    <source>
        <dbReference type="ARBA" id="ARBA00022723"/>
    </source>
</evidence>
<evidence type="ECO:0000256" key="1">
    <source>
        <dbReference type="ARBA" id="ARBA00001936"/>
    </source>
</evidence>
<accession>A0A8J5XEG8</accession>
<keyword evidence="7" id="KW-0546">Nucleotide metabolism</keyword>
<dbReference type="InterPro" id="IPR026533">
    <property type="entry name" value="NTPase/PRRC1"/>
</dbReference>
<evidence type="ECO:0000256" key="6">
    <source>
        <dbReference type="ARBA" id="ARBA00022842"/>
    </source>
</evidence>
<dbReference type="Pfam" id="PF01931">
    <property type="entry name" value="NTPase_I-T"/>
    <property type="match status" value="1"/>
</dbReference>
<dbReference type="Gene3D" id="3.90.950.10">
    <property type="match status" value="1"/>
</dbReference>
<evidence type="ECO:0000313" key="13">
    <source>
        <dbReference type="EMBL" id="KAG8467261.1"/>
    </source>
</evidence>
<comment type="caution">
    <text evidence="13">The sequence shown here is derived from an EMBL/GenBank/DDBJ whole genome shotgun (WGS) entry which is preliminary data.</text>
</comment>
<keyword evidence="14" id="KW-1185">Reference proteome</keyword>
<dbReference type="Proteomes" id="UP000751190">
    <property type="component" value="Unassembled WGS sequence"/>
</dbReference>
<evidence type="ECO:0000256" key="9">
    <source>
        <dbReference type="ARBA" id="ARBA00038901"/>
    </source>
</evidence>
<dbReference type="GO" id="GO:0046872">
    <property type="term" value="F:metal ion binding"/>
    <property type="evidence" value="ECO:0007669"/>
    <property type="project" value="UniProtKB-KW"/>
</dbReference>
<evidence type="ECO:0000256" key="4">
    <source>
        <dbReference type="ARBA" id="ARBA00022741"/>
    </source>
</evidence>
<dbReference type="GO" id="GO:0000166">
    <property type="term" value="F:nucleotide binding"/>
    <property type="evidence" value="ECO:0007669"/>
    <property type="project" value="UniProtKB-KW"/>
</dbReference>
<dbReference type="OMA" id="CAWELPE"/>
<dbReference type="OrthoDB" id="300709at2759"/>
<reference evidence="13" key="1">
    <citation type="submission" date="2021-05" db="EMBL/GenBank/DDBJ databases">
        <title>The genome of the haptophyte Pavlova lutheri (Diacronema luteri, Pavlovales) - a model for lipid biosynthesis in eukaryotic algae.</title>
        <authorList>
            <person name="Hulatt C.J."/>
            <person name="Posewitz M.C."/>
        </authorList>
    </citation>
    <scope>NUCLEOTIDE SEQUENCE</scope>
    <source>
        <strain evidence="13">NIVA-4/92</strain>
    </source>
</reference>
<keyword evidence="6" id="KW-0460">Magnesium</keyword>
<evidence type="ECO:0000313" key="14">
    <source>
        <dbReference type="Proteomes" id="UP000751190"/>
    </source>
</evidence>
<gene>
    <name evidence="13" type="ORF">KFE25_000577</name>
</gene>
<keyword evidence="8" id="KW-0464">Manganese</keyword>
<evidence type="ECO:0000256" key="10">
    <source>
        <dbReference type="ARBA" id="ARBA00048174"/>
    </source>
</evidence>
<protein>
    <recommendedName>
        <fullName evidence="9">inosine/xanthosine triphosphatase</fullName>
        <ecNumber evidence="9">3.6.1.73</ecNumber>
    </recommendedName>
</protein>
<dbReference type="EC" id="3.6.1.73" evidence="9"/>
<evidence type="ECO:0000256" key="7">
    <source>
        <dbReference type="ARBA" id="ARBA00023080"/>
    </source>
</evidence>
<dbReference type="SUPFAM" id="SSF52972">
    <property type="entry name" value="ITPase-like"/>
    <property type="match status" value="1"/>
</dbReference>
<dbReference type="GO" id="GO:0009117">
    <property type="term" value="P:nucleotide metabolic process"/>
    <property type="evidence" value="ECO:0007669"/>
    <property type="project" value="UniProtKB-KW"/>
</dbReference>
<evidence type="ECO:0000256" key="2">
    <source>
        <dbReference type="ARBA" id="ARBA00001946"/>
    </source>
</evidence>
<organism evidence="13 14">
    <name type="scientific">Diacronema lutheri</name>
    <name type="common">Unicellular marine alga</name>
    <name type="synonym">Monochrysis lutheri</name>
    <dbReference type="NCBI Taxonomy" id="2081491"/>
    <lineage>
        <taxon>Eukaryota</taxon>
        <taxon>Haptista</taxon>
        <taxon>Haptophyta</taxon>
        <taxon>Pavlovophyceae</taxon>
        <taxon>Pavlovales</taxon>
        <taxon>Pavlovaceae</taxon>
        <taxon>Diacronema</taxon>
    </lineage>
</organism>
<dbReference type="InterPro" id="IPR050299">
    <property type="entry name" value="YjjX_NTPase"/>
</dbReference>
<comment type="cofactor">
    <cofactor evidence="2">
        <name>Mg(2+)</name>
        <dbReference type="ChEBI" id="CHEBI:18420"/>
    </cofactor>
</comment>
<dbReference type="PANTHER" id="PTHR34699:SF2">
    <property type="entry name" value="NON-CANONICAL PURINE NTP PHOSPHATASE_PRRC1 DOMAIN-CONTAINING PROTEIN"/>
    <property type="match status" value="1"/>
</dbReference>